<keyword evidence="3" id="KW-1185">Reference proteome</keyword>
<proteinExistence type="predicted"/>
<comment type="caution">
    <text evidence="2">The sequence shown here is derived from an EMBL/GenBank/DDBJ whole genome shotgun (WGS) entry which is preliminary data.</text>
</comment>
<feature type="transmembrane region" description="Helical" evidence="1">
    <location>
        <begin position="20"/>
        <end position="41"/>
    </location>
</feature>
<gene>
    <name evidence="2" type="ORF">IV500_17825</name>
</gene>
<accession>A0A931CTP5</accession>
<dbReference type="EMBL" id="JADNYM010000026">
    <property type="protein sequence ID" value="MBG0741229.1"/>
    <property type="molecule type" value="Genomic_DNA"/>
</dbReference>
<dbReference type="Proteomes" id="UP000655366">
    <property type="component" value="Unassembled WGS sequence"/>
</dbReference>
<keyword evidence="1" id="KW-0812">Transmembrane</keyword>
<organism evidence="2 3">
    <name type="scientific">Arthrobacter terrae</name>
    <dbReference type="NCBI Taxonomy" id="2935737"/>
    <lineage>
        <taxon>Bacteria</taxon>
        <taxon>Bacillati</taxon>
        <taxon>Actinomycetota</taxon>
        <taxon>Actinomycetes</taxon>
        <taxon>Micrococcales</taxon>
        <taxon>Micrococcaceae</taxon>
        <taxon>Arthrobacter</taxon>
    </lineage>
</organism>
<reference evidence="2 3" key="1">
    <citation type="submission" date="2020-11" db="EMBL/GenBank/DDBJ databases">
        <title>Arthrobacter antarcticus sp. nov., isolated from Antarctic Soil.</title>
        <authorList>
            <person name="Li J."/>
        </authorList>
    </citation>
    <scope>NUCLEOTIDE SEQUENCE [LARGE SCALE GENOMIC DNA]</scope>
    <source>
        <strain evidence="2 3">Z1-20</strain>
    </source>
</reference>
<evidence type="ECO:0000313" key="3">
    <source>
        <dbReference type="Proteomes" id="UP000655366"/>
    </source>
</evidence>
<dbReference type="RefSeq" id="WP_196398161.1">
    <property type="nucleotide sequence ID" value="NZ_JADNYM010000026.1"/>
</dbReference>
<keyword evidence="1" id="KW-1133">Transmembrane helix</keyword>
<protein>
    <submittedName>
        <fullName evidence="2">Uncharacterized protein</fullName>
    </submittedName>
</protein>
<name>A0A931CTP5_9MICC</name>
<keyword evidence="1" id="KW-0472">Membrane</keyword>
<evidence type="ECO:0000256" key="1">
    <source>
        <dbReference type="SAM" id="Phobius"/>
    </source>
</evidence>
<dbReference type="AlphaFoldDB" id="A0A931CTP5"/>
<sequence>MLDALLVALLEGVLEAMVEAVVEAVVGGGLVVVAGSTSRLVRSRLFARYRSWTGSSPAAVVRAGHRRWFPRQEMSHPG</sequence>
<evidence type="ECO:0000313" key="2">
    <source>
        <dbReference type="EMBL" id="MBG0741229.1"/>
    </source>
</evidence>